<sequence length="75" mass="9033">MENFTESNSEVVKQTFSTKERATNSNDNNRTKRNIIYQEDTLSNSFIIFEKWHEFSEIWENFNTFSHLINLHCIL</sequence>
<name>A0A8S9ZFN4_9BILA</name>
<feature type="compositionally biased region" description="Polar residues" evidence="1">
    <location>
        <begin position="1"/>
        <end position="28"/>
    </location>
</feature>
<evidence type="ECO:0000313" key="3">
    <source>
        <dbReference type="Proteomes" id="UP000605970"/>
    </source>
</evidence>
<dbReference type="AlphaFoldDB" id="A0A8S9ZFN4"/>
<reference evidence="2" key="1">
    <citation type="journal article" date="2020" name="Ecol. Evol.">
        <title>Genome structure and content of the rice root-knot nematode (Meloidogyne graminicola).</title>
        <authorList>
            <person name="Phan N.T."/>
            <person name="Danchin E.G.J."/>
            <person name="Klopp C."/>
            <person name="Perfus-Barbeoch L."/>
            <person name="Kozlowski D.K."/>
            <person name="Koutsovoulos G.D."/>
            <person name="Lopez-Roques C."/>
            <person name="Bouchez O."/>
            <person name="Zahm M."/>
            <person name="Besnard G."/>
            <person name="Bellafiore S."/>
        </authorList>
    </citation>
    <scope>NUCLEOTIDE SEQUENCE</scope>
    <source>
        <strain evidence="2">VN-18</strain>
    </source>
</reference>
<feature type="region of interest" description="Disordered" evidence="1">
    <location>
        <begin position="1"/>
        <end position="32"/>
    </location>
</feature>
<organism evidence="2 3">
    <name type="scientific">Meloidogyne graminicola</name>
    <dbReference type="NCBI Taxonomy" id="189291"/>
    <lineage>
        <taxon>Eukaryota</taxon>
        <taxon>Metazoa</taxon>
        <taxon>Ecdysozoa</taxon>
        <taxon>Nematoda</taxon>
        <taxon>Chromadorea</taxon>
        <taxon>Rhabditida</taxon>
        <taxon>Tylenchina</taxon>
        <taxon>Tylenchomorpha</taxon>
        <taxon>Tylenchoidea</taxon>
        <taxon>Meloidogynidae</taxon>
        <taxon>Meloidogyninae</taxon>
        <taxon>Meloidogyne</taxon>
    </lineage>
</organism>
<accession>A0A8S9ZFN4</accession>
<comment type="caution">
    <text evidence="2">The sequence shown here is derived from an EMBL/GenBank/DDBJ whole genome shotgun (WGS) entry which is preliminary data.</text>
</comment>
<evidence type="ECO:0000256" key="1">
    <source>
        <dbReference type="SAM" id="MobiDB-lite"/>
    </source>
</evidence>
<keyword evidence="3" id="KW-1185">Reference proteome</keyword>
<dbReference type="EMBL" id="JABEBT010000113">
    <property type="protein sequence ID" value="KAF7632085.1"/>
    <property type="molecule type" value="Genomic_DNA"/>
</dbReference>
<proteinExistence type="predicted"/>
<evidence type="ECO:0000313" key="2">
    <source>
        <dbReference type="EMBL" id="KAF7632085.1"/>
    </source>
</evidence>
<dbReference type="Proteomes" id="UP000605970">
    <property type="component" value="Unassembled WGS sequence"/>
</dbReference>
<protein>
    <submittedName>
        <fullName evidence="2">Uncharacterized protein</fullName>
    </submittedName>
</protein>
<gene>
    <name evidence="2" type="ORF">Mgra_00008532</name>
</gene>